<dbReference type="InterPro" id="IPR029063">
    <property type="entry name" value="SAM-dependent_MTases_sf"/>
</dbReference>
<dbReference type="InterPro" id="IPR010286">
    <property type="entry name" value="METTL16/RlmF"/>
</dbReference>
<name>A0AAU9SBB4_THLAR</name>
<keyword evidence="6" id="KW-1185">Reference proteome</keyword>
<evidence type="ECO:0000256" key="1">
    <source>
        <dbReference type="ARBA" id="ARBA00022603"/>
    </source>
</evidence>
<proteinExistence type="predicted"/>
<feature type="transmembrane region" description="Helical" evidence="4">
    <location>
        <begin position="698"/>
        <end position="721"/>
    </location>
</feature>
<keyword evidence="4" id="KW-1133">Transmembrane helix</keyword>
<evidence type="ECO:0008006" key="7">
    <source>
        <dbReference type="Google" id="ProtNLM"/>
    </source>
</evidence>
<keyword evidence="4" id="KW-0472">Membrane</keyword>
<gene>
    <name evidence="5" type="ORF">TAV2_LOCUS12911</name>
</gene>
<feature type="transmembrane region" description="Helical" evidence="4">
    <location>
        <begin position="918"/>
        <end position="936"/>
    </location>
</feature>
<sequence length="942" mass="105203">MSILHVVTAVVVFHGMRSGKKRGRSEPGSTNHPRNRYSDNPPDFALLASLYPSFKPFVFFSGARPRIDWTDYNATRELTRTLLLHDHSLNWWIPDGQLCPTVPNRSNYIHWINDLLSSEIIQSSGSKVKGFDIGTGANCIYPLLGASLFGWSFVASDFTVVALEWAAKNVQSNPHISDLIEIRDSKLVPDCSSESPVPEAVDRESEKHPSQSETTLYLSPTPQSECLEDGSKSSMGPAILLGVVKENETFDFCMSNPPFFETFEEAGLNPKTSCGGTHEEMVCNGGELAFVTRIIEDSTVLRQRFRWYTSMLGKKVNLKLLISKLWDVGVTVVKTTEFVQGQTSRWGLAWSFMPTARKIIVAPPVAKKSASSFMLEGIKRQYSAADVLQSAEEFFKSCGASCKLNASTFSVDIVASSDQCNTITKNGTGDVDSVRGHGYEKQSLDCSSLQVPQDNLSFRILVFQQMPGTLLIKGSLQHKDCPLSGLFSVVFGSLEESMKSKFYLPYGERYTEPSWITQKKLKREKGNMNPCEDEYFLDHLSIHSNTPLQLPSESLLSDDLRNFRLLLKWCALDHSSSSGKAVSYLVFVVFTLLVPLLSCLSIKTSETPPSPVVDTKSFNVLVQFPESGLALIAFLTLLCFFRIYSLRQLLFLDDFVLVMLGFSRELDKALRCLACILLPSFLLELVHKSIFFSSAEVSFPFIESSCAALNFVMFVLVLFSWVYRTGVFLLVCVLFRLTCELLILRFRGLHKMFDRCGSDTIEDVCKEHVRIKKQLSITSHRYRFFIIASFVVISSSQFVALLLVFASKSDKSFLNSGDLVVCSAVQLCGIFLCLLGAARITHRAQGVVCIATRWHMTLTCASEAASPESDTDSSDNVYINVSPSLDLSSFFQARQALVEYLRHNNKGITLYGYALDRGLLHTLFAFEFSLVMWILSKVVVLS</sequence>
<reference evidence="5 6" key="1">
    <citation type="submission" date="2022-03" db="EMBL/GenBank/DDBJ databases">
        <authorList>
            <person name="Nunn A."/>
            <person name="Chopra R."/>
            <person name="Nunn A."/>
            <person name="Contreras Garrido A."/>
        </authorList>
    </citation>
    <scope>NUCLEOTIDE SEQUENCE [LARGE SCALE GENOMIC DNA]</scope>
</reference>
<feature type="region of interest" description="Disordered" evidence="3">
    <location>
        <begin position="18"/>
        <end position="39"/>
    </location>
</feature>
<dbReference type="Pfam" id="PF05971">
    <property type="entry name" value="Methyltransf_10"/>
    <property type="match status" value="2"/>
</dbReference>
<feature type="transmembrane region" description="Helical" evidence="4">
    <location>
        <begin position="727"/>
        <end position="746"/>
    </location>
</feature>
<feature type="transmembrane region" description="Helical" evidence="4">
    <location>
        <begin position="782"/>
        <end position="806"/>
    </location>
</feature>
<evidence type="ECO:0000256" key="3">
    <source>
        <dbReference type="SAM" id="MobiDB-lite"/>
    </source>
</evidence>
<protein>
    <recommendedName>
        <fullName evidence="7">U6 small nuclear RNA (adenine-(43)-N(6))-methyltransferase</fullName>
    </recommendedName>
</protein>
<dbReference type="EMBL" id="OU466860">
    <property type="protein sequence ID" value="CAH2061644.1"/>
    <property type="molecule type" value="Genomic_DNA"/>
</dbReference>
<dbReference type="GO" id="GO:0005634">
    <property type="term" value="C:nucleus"/>
    <property type="evidence" value="ECO:0007669"/>
    <property type="project" value="TreeGrafter"/>
</dbReference>
<dbReference type="Gene3D" id="3.40.50.150">
    <property type="entry name" value="Vaccinia Virus protein VP39"/>
    <property type="match status" value="1"/>
</dbReference>
<dbReference type="SUPFAM" id="SSF53335">
    <property type="entry name" value="S-adenosyl-L-methionine-dependent methyltransferases"/>
    <property type="match status" value="1"/>
</dbReference>
<feature type="region of interest" description="Disordered" evidence="3">
    <location>
        <begin position="189"/>
        <end position="230"/>
    </location>
</feature>
<dbReference type="FunFam" id="3.40.50.150:FF:000261">
    <property type="entry name" value="U6 small nuclear RNA (adenine-(43)-N(6))-methyltransferase"/>
    <property type="match status" value="1"/>
</dbReference>
<keyword evidence="2" id="KW-0808">Transferase</keyword>
<dbReference type="Proteomes" id="UP000836841">
    <property type="component" value="Chromosome 4"/>
</dbReference>
<feature type="compositionally biased region" description="Polar residues" evidence="3">
    <location>
        <begin position="211"/>
        <end position="224"/>
    </location>
</feature>
<evidence type="ECO:0000313" key="6">
    <source>
        <dbReference type="Proteomes" id="UP000836841"/>
    </source>
</evidence>
<accession>A0AAU9SBB4</accession>
<feature type="transmembrane region" description="Helical" evidence="4">
    <location>
        <begin position="818"/>
        <end position="838"/>
    </location>
</feature>
<dbReference type="GO" id="GO:0070475">
    <property type="term" value="P:rRNA base methylation"/>
    <property type="evidence" value="ECO:0007669"/>
    <property type="project" value="TreeGrafter"/>
</dbReference>
<evidence type="ECO:0000256" key="2">
    <source>
        <dbReference type="ARBA" id="ARBA00022679"/>
    </source>
</evidence>
<evidence type="ECO:0000313" key="5">
    <source>
        <dbReference type="EMBL" id="CAH2061644.1"/>
    </source>
</evidence>
<keyword evidence="4" id="KW-0812">Transmembrane</keyword>
<dbReference type="GO" id="GO:0008168">
    <property type="term" value="F:methyltransferase activity"/>
    <property type="evidence" value="ECO:0007669"/>
    <property type="project" value="UniProtKB-KW"/>
</dbReference>
<feature type="compositionally biased region" description="Basic and acidic residues" evidence="3">
    <location>
        <begin position="200"/>
        <end position="210"/>
    </location>
</feature>
<keyword evidence="1" id="KW-0489">Methyltransferase</keyword>
<dbReference type="PANTHER" id="PTHR13393">
    <property type="entry name" value="SAM-DEPENDENT METHYLTRANSFERASE"/>
    <property type="match status" value="1"/>
</dbReference>
<feature type="transmembrane region" description="Helical" evidence="4">
    <location>
        <begin position="620"/>
        <end position="644"/>
    </location>
</feature>
<dbReference type="Pfam" id="PF12056">
    <property type="entry name" value="DUF3537"/>
    <property type="match status" value="1"/>
</dbReference>
<dbReference type="InterPro" id="IPR021924">
    <property type="entry name" value="DUF3537"/>
</dbReference>
<dbReference type="PANTHER" id="PTHR13393:SF0">
    <property type="entry name" value="RNA N6-ADENOSINE-METHYLTRANSFERASE METTL16"/>
    <property type="match status" value="1"/>
</dbReference>
<evidence type="ECO:0000256" key="4">
    <source>
        <dbReference type="SAM" id="Phobius"/>
    </source>
</evidence>
<organism evidence="5 6">
    <name type="scientific">Thlaspi arvense</name>
    <name type="common">Field penny-cress</name>
    <dbReference type="NCBI Taxonomy" id="13288"/>
    <lineage>
        <taxon>Eukaryota</taxon>
        <taxon>Viridiplantae</taxon>
        <taxon>Streptophyta</taxon>
        <taxon>Embryophyta</taxon>
        <taxon>Tracheophyta</taxon>
        <taxon>Spermatophyta</taxon>
        <taxon>Magnoliopsida</taxon>
        <taxon>eudicotyledons</taxon>
        <taxon>Gunneridae</taxon>
        <taxon>Pentapetalae</taxon>
        <taxon>rosids</taxon>
        <taxon>malvids</taxon>
        <taxon>Brassicales</taxon>
        <taxon>Brassicaceae</taxon>
        <taxon>Thlaspideae</taxon>
        <taxon>Thlaspi</taxon>
    </lineage>
</organism>
<feature type="transmembrane region" description="Helical" evidence="4">
    <location>
        <begin position="581"/>
        <end position="600"/>
    </location>
</feature>
<dbReference type="AlphaFoldDB" id="A0AAU9SBB4"/>